<keyword evidence="2" id="KW-1185">Reference proteome</keyword>
<dbReference type="PANTHER" id="PTHR38479:SF2">
    <property type="entry name" value="WINGED HELIX DNA-BINDING DOMAIN-CONTAINING PROTEIN"/>
    <property type="match status" value="1"/>
</dbReference>
<dbReference type="InterPro" id="IPR009351">
    <property type="entry name" value="AlkZ-like"/>
</dbReference>
<reference evidence="1 2" key="1">
    <citation type="submission" date="2023-07" db="EMBL/GenBank/DDBJ databases">
        <title>Sorghum-associated microbial communities from plants grown in Nebraska, USA.</title>
        <authorList>
            <person name="Schachtman D."/>
        </authorList>
    </citation>
    <scope>NUCLEOTIDE SEQUENCE [LARGE SCALE GENOMIC DNA]</scope>
    <source>
        <strain evidence="1 2">BE332</strain>
    </source>
</reference>
<dbReference type="RefSeq" id="WP_307492078.1">
    <property type="nucleotide sequence ID" value="NZ_JAUSVB010000002.1"/>
</dbReference>
<comment type="caution">
    <text evidence="1">The sequence shown here is derived from an EMBL/GenBank/DDBJ whole genome shotgun (WGS) entry which is preliminary data.</text>
</comment>
<evidence type="ECO:0000313" key="2">
    <source>
        <dbReference type="Proteomes" id="UP001239626"/>
    </source>
</evidence>
<protein>
    <recommendedName>
        <fullName evidence="3">Winged helix DNA-binding domain-containing protein</fullName>
    </recommendedName>
</protein>
<dbReference type="Pfam" id="PF06224">
    <property type="entry name" value="AlkZ-like"/>
    <property type="match status" value="1"/>
</dbReference>
<dbReference type="EMBL" id="JAUSVB010000002">
    <property type="protein sequence ID" value="MDQ0373816.1"/>
    <property type="molecule type" value="Genomic_DNA"/>
</dbReference>
<accession>A0ABU0EEW5</accession>
<gene>
    <name evidence="1" type="ORF">J2X26_002127</name>
</gene>
<dbReference type="PANTHER" id="PTHR38479">
    <property type="entry name" value="LMO0824 PROTEIN"/>
    <property type="match status" value="1"/>
</dbReference>
<evidence type="ECO:0000313" key="1">
    <source>
        <dbReference type="EMBL" id="MDQ0373816.1"/>
    </source>
</evidence>
<name>A0ABU0EEW5_9CELL</name>
<evidence type="ECO:0008006" key="3">
    <source>
        <dbReference type="Google" id="ProtNLM"/>
    </source>
</evidence>
<sequence>MTGAVQVTRPQALAWRLGRQLLAPVGTLSAEDVVRRLTAIPAQSDVELAVRTRQQSSRPGELGEAIRDGRVLRTFAFRGAVHLVTPEEGGAYLALRAAGRQWELPSWQEYYGLAPHDWPAFREAVRAALDDHPLTPAELGAALSARPRYEHLRETFANEPWTLLKALAWQGDLTFGPSRDGEPTFQVLAHNPRWTGLPDLADAGRHAVEAYVRAYGPTTADHLQYWLGAGLSAGRRRIQGWIRELDDRLVPVVVDGAASFVLAEDVDELLGTEPTSTVRLLPAYDQWVLGPGTADPTIVPPGQRAVVSRGANLVVAGGVVAGTWSVHQDDLTVTRFGDAGRPSSDALDEGIARLGASLPRPLGTATVT</sequence>
<proteinExistence type="predicted"/>
<dbReference type="Proteomes" id="UP001239626">
    <property type="component" value="Unassembled WGS sequence"/>
</dbReference>
<organism evidence="1 2">
    <name type="scientific">Cellulomonas humilata</name>
    <dbReference type="NCBI Taxonomy" id="144055"/>
    <lineage>
        <taxon>Bacteria</taxon>
        <taxon>Bacillati</taxon>
        <taxon>Actinomycetota</taxon>
        <taxon>Actinomycetes</taxon>
        <taxon>Micrococcales</taxon>
        <taxon>Cellulomonadaceae</taxon>
        <taxon>Cellulomonas</taxon>
    </lineage>
</organism>